<organism evidence="1 2">
    <name type="scientific">Trichoderma harzianum CBS 226.95</name>
    <dbReference type="NCBI Taxonomy" id="983964"/>
    <lineage>
        <taxon>Eukaryota</taxon>
        <taxon>Fungi</taxon>
        <taxon>Dikarya</taxon>
        <taxon>Ascomycota</taxon>
        <taxon>Pezizomycotina</taxon>
        <taxon>Sordariomycetes</taxon>
        <taxon>Hypocreomycetidae</taxon>
        <taxon>Hypocreales</taxon>
        <taxon>Hypocreaceae</taxon>
        <taxon>Trichoderma</taxon>
    </lineage>
</organism>
<dbReference type="EMBL" id="KZ679694">
    <property type="protein sequence ID" value="PTB49194.1"/>
    <property type="molecule type" value="Genomic_DNA"/>
</dbReference>
<gene>
    <name evidence="1" type="ORF">M431DRAFT_319121</name>
</gene>
<name>A0A2T3ZWK3_TRIHA</name>
<accession>A0A2T3ZWK3</accession>
<evidence type="ECO:0000313" key="1">
    <source>
        <dbReference type="EMBL" id="PTB49194.1"/>
    </source>
</evidence>
<proteinExistence type="predicted"/>
<reference evidence="1 2" key="1">
    <citation type="submission" date="2016-07" db="EMBL/GenBank/DDBJ databases">
        <title>Multiple horizontal gene transfer events from other fungi enriched the ability of initially mycotrophic Trichoderma (Ascomycota) to feed on dead plant biomass.</title>
        <authorList>
            <consortium name="DOE Joint Genome Institute"/>
            <person name="Aerts A."/>
            <person name="Atanasova L."/>
            <person name="Chenthamara K."/>
            <person name="Zhang J."/>
            <person name="Grujic M."/>
            <person name="Henrissat B."/>
            <person name="Kuo A."/>
            <person name="Salamov A."/>
            <person name="Lipzen A."/>
            <person name="Labutti K."/>
            <person name="Barry K."/>
            <person name="Miao Y."/>
            <person name="Rahimi M.J."/>
            <person name="Shen Q."/>
            <person name="Grigoriev I.V."/>
            <person name="Kubicek C.P."/>
            <person name="Druzhinina I.S."/>
        </authorList>
    </citation>
    <scope>NUCLEOTIDE SEQUENCE [LARGE SCALE GENOMIC DNA]</scope>
    <source>
        <strain evidence="1 2">CBS 226.95</strain>
    </source>
</reference>
<sequence length="151" mass="17288">MEGPGNEVHLPDGFNQYELINNFIDKQWLVLPPDLKKGKMRSAPFPQAREDTLNDLWDKHRRDIITSTRSKWYKFSRWICTQCHGISVKISRPFKNNTIYLQQITPKMSTGSISELSQTTFYTLNGGSASLGSLKVLDQDLQKSHKLVSST</sequence>
<dbReference type="STRING" id="983964.A0A2T3ZWK3"/>
<dbReference type="Proteomes" id="UP000241690">
    <property type="component" value="Unassembled WGS sequence"/>
</dbReference>
<dbReference type="GeneID" id="36622851"/>
<keyword evidence="2" id="KW-1185">Reference proteome</keyword>
<protein>
    <submittedName>
        <fullName evidence="1">Uncharacterized protein</fullName>
    </submittedName>
</protein>
<dbReference type="AlphaFoldDB" id="A0A2T3ZWK3"/>
<evidence type="ECO:0000313" key="2">
    <source>
        <dbReference type="Proteomes" id="UP000241690"/>
    </source>
</evidence>
<dbReference type="RefSeq" id="XP_024768871.1">
    <property type="nucleotide sequence ID" value="XM_024914286.1"/>
</dbReference>